<accession>A0A2G9S557</accession>
<keyword evidence="1" id="KW-0732">Signal</keyword>
<evidence type="ECO:0000256" key="1">
    <source>
        <dbReference type="SAM" id="SignalP"/>
    </source>
</evidence>
<gene>
    <name evidence="2" type="ORF">AB205_0154870</name>
</gene>
<sequence length="42" mass="4798">MRGGDMICPALLFFSLQIWASHVTSHPGETEPDNHLRVWFSL</sequence>
<feature type="chain" id="PRO_5013930319" evidence="1">
    <location>
        <begin position="21"/>
        <end position="42"/>
    </location>
</feature>
<dbReference type="OrthoDB" id="449345at2759"/>
<dbReference type="Proteomes" id="UP000228934">
    <property type="component" value="Unassembled WGS sequence"/>
</dbReference>
<dbReference type="AlphaFoldDB" id="A0A2G9S557"/>
<name>A0A2G9S557_AQUCT</name>
<feature type="signal peptide" evidence="1">
    <location>
        <begin position="1"/>
        <end position="20"/>
    </location>
</feature>
<organism evidence="2 3">
    <name type="scientific">Aquarana catesbeiana</name>
    <name type="common">American bullfrog</name>
    <name type="synonym">Rana catesbeiana</name>
    <dbReference type="NCBI Taxonomy" id="8400"/>
    <lineage>
        <taxon>Eukaryota</taxon>
        <taxon>Metazoa</taxon>
        <taxon>Chordata</taxon>
        <taxon>Craniata</taxon>
        <taxon>Vertebrata</taxon>
        <taxon>Euteleostomi</taxon>
        <taxon>Amphibia</taxon>
        <taxon>Batrachia</taxon>
        <taxon>Anura</taxon>
        <taxon>Neobatrachia</taxon>
        <taxon>Ranoidea</taxon>
        <taxon>Ranidae</taxon>
        <taxon>Aquarana</taxon>
    </lineage>
</organism>
<evidence type="ECO:0000313" key="2">
    <source>
        <dbReference type="EMBL" id="PIO35308.1"/>
    </source>
</evidence>
<protein>
    <submittedName>
        <fullName evidence="2">Uncharacterized protein</fullName>
    </submittedName>
</protein>
<reference evidence="3" key="1">
    <citation type="journal article" date="2017" name="Nat. Commun.">
        <title>The North American bullfrog draft genome provides insight into hormonal regulation of long noncoding RNA.</title>
        <authorList>
            <person name="Hammond S.A."/>
            <person name="Warren R.L."/>
            <person name="Vandervalk B.P."/>
            <person name="Kucuk E."/>
            <person name="Khan H."/>
            <person name="Gibb E.A."/>
            <person name="Pandoh P."/>
            <person name="Kirk H."/>
            <person name="Zhao Y."/>
            <person name="Jones M."/>
            <person name="Mungall A.J."/>
            <person name="Coope R."/>
            <person name="Pleasance S."/>
            <person name="Moore R.A."/>
            <person name="Holt R.A."/>
            <person name="Round J.M."/>
            <person name="Ohora S."/>
            <person name="Walle B.V."/>
            <person name="Veldhoen N."/>
            <person name="Helbing C.C."/>
            <person name="Birol I."/>
        </authorList>
    </citation>
    <scope>NUCLEOTIDE SEQUENCE [LARGE SCALE GENOMIC DNA]</scope>
</reference>
<evidence type="ECO:0000313" key="3">
    <source>
        <dbReference type="Proteomes" id="UP000228934"/>
    </source>
</evidence>
<proteinExistence type="predicted"/>
<dbReference type="EMBL" id="KV925747">
    <property type="protein sequence ID" value="PIO35308.1"/>
    <property type="molecule type" value="Genomic_DNA"/>
</dbReference>
<keyword evidence="3" id="KW-1185">Reference proteome</keyword>